<dbReference type="EMBL" id="UOEU01000016">
    <property type="protein sequence ID" value="VAW29951.1"/>
    <property type="molecule type" value="Genomic_DNA"/>
</dbReference>
<gene>
    <name evidence="1" type="ORF">MNBD_CHLOROFLEXI01-1377</name>
</gene>
<sequence length="48" mass="5746">MTVKFVNVTYNSKATGMLPPPRKKQKRNPDFSALRFYQLFDYYVQVEQ</sequence>
<reference evidence="1" key="1">
    <citation type="submission" date="2018-06" db="EMBL/GenBank/DDBJ databases">
        <authorList>
            <person name="Zhirakovskaya E."/>
        </authorList>
    </citation>
    <scope>NUCLEOTIDE SEQUENCE</scope>
</reference>
<proteinExistence type="predicted"/>
<evidence type="ECO:0000313" key="1">
    <source>
        <dbReference type="EMBL" id="VAW29951.1"/>
    </source>
</evidence>
<name>A0A3B0UG04_9ZZZZ</name>
<protein>
    <submittedName>
        <fullName evidence="1">Uncharacterized protein</fullName>
    </submittedName>
</protein>
<accession>A0A3B0UG04</accession>
<organism evidence="1">
    <name type="scientific">hydrothermal vent metagenome</name>
    <dbReference type="NCBI Taxonomy" id="652676"/>
    <lineage>
        <taxon>unclassified sequences</taxon>
        <taxon>metagenomes</taxon>
        <taxon>ecological metagenomes</taxon>
    </lineage>
</organism>
<dbReference type="AlphaFoldDB" id="A0A3B0UG04"/>